<name>A0AAQ1GAZ0_9GAMM</name>
<dbReference type="EMBL" id="FNVE01000027">
    <property type="protein sequence ID" value="SEG74863.1"/>
    <property type="molecule type" value="Genomic_DNA"/>
</dbReference>
<accession>A0AAQ1GAZ0</accession>
<protein>
    <submittedName>
        <fullName evidence="2">Uncharacterized protein</fullName>
    </submittedName>
</protein>
<reference evidence="2 3" key="1">
    <citation type="submission" date="2016-10" db="EMBL/GenBank/DDBJ databases">
        <authorList>
            <person name="Varghese N."/>
            <person name="Submissions S."/>
        </authorList>
    </citation>
    <scope>NUCLEOTIDE SEQUENCE [LARGE SCALE GENOMIC DNA]</scope>
    <source>
        <strain evidence="2 3">CECT 8317</strain>
    </source>
</reference>
<comment type="caution">
    <text evidence="2">The sequence shown here is derived from an EMBL/GenBank/DDBJ whole genome shotgun (WGS) entry which is preliminary data.</text>
</comment>
<gene>
    <name evidence="2" type="ORF">SAMN05216586_1271</name>
</gene>
<keyword evidence="1" id="KW-0812">Transmembrane</keyword>
<evidence type="ECO:0000313" key="2">
    <source>
        <dbReference type="EMBL" id="SEG74863.1"/>
    </source>
</evidence>
<keyword evidence="1" id="KW-0472">Membrane</keyword>
<dbReference type="RefSeq" id="WP_140418599.1">
    <property type="nucleotide sequence ID" value="NZ_FNVE01000027.1"/>
</dbReference>
<feature type="transmembrane region" description="Helical" evidence="1">
    <location>
        <begin position="20"/>
        <end position="39"/>
    </location>
</feature>
<dbReference type="Proteomes" id="UP000243518">
    <property type="component" value="Unassembled WGS sequence"/>
</dbReference>
<proteinExistence type="predicted"/>
<evidence type="ECO:0000256" key="1">
    <source>
        <dbReference type="SAM" id="Phobius"/>
    </source>
</evidence>
<keyword evidence="1" id="KW-1133">Transmembrane helix</keyword>
<organism evidence="2 3">
    <name type="scientific">Halopseudomonas aestusnigri</name>
    <dbReference type="NCBI Taxonomy" id="857252"/>
    <lineage>
        <taxon>Bacteria</taxon>
        <taxon>Pseudomonadati</taxon>
        <taxon>Pseudomonadota</taxon>
        <taxon>Gammaproteobacteria</taxon>
        <taxon>Pseudomonadales</taxon>
        <taxon>Pseudomonadaceae</taxon>
        <taxon>Halopseudomonas</taxon>
    </lineage>
</organism>
<evidence type="ECO:0000313" key="3">
    <source>
        <dbReference type="Proteomes" id="UP000243518"/>
    </source>
</evidence>
<sequence>MSYLAEAILFIESNETTIDLLKWAVVGLVAWMLGIFRYLKTKLKRPTLEVEAFTSRCSWEELGEIDGNPGNVRVILLIEAGINNPTTEPIVVRYFTLHVKRLKSWPIWNEALNPTTLPCRVRHVVGDVTRYLKNWFSNFEEGPEYLTLSPRVESREFQSGFLIFVSASWGNMRPLVTDKGIPIKLKARLTTGETLVAKTSITVLENQTIMDSLVPGVFKHVENPATWNIVRSKS</sequence>
<keyword evidence="3" id="KW-1185">Reference proteome</keyword>
<dbReference type="AlphaFoldDB" id="A0AAQ1GAZ0"/>